<dbReference type="GO" id="GO:0004540">
    <property type="term" value="F:RNA nuclease activity"/>
    <property type="evidence" value="ECO:0007669"/>
    <property type="project" value="InterPro"/>
</dbReference>
<keyword evidence="1 6" id="KW-1277">Toxin-antitoxin system</keyword>
<protein>
    <recommendedName>
        <fullName evidence="6">Ribonuclease VapC</fullName>
        <shortName evidence="6">RNase VapC</shortName>
        <ecNumber evidence="6">3.1.-.-</ecNumber>
    </recommendedName>
    <alternativeName>
        <fullName evidence="6">Toxin VapC</fullName>
    </alternativeName>
</protein>
<proteinExistence type="inferred from homology"/>
<feature type="binding site" evidence="6">
    <location>
        <position position="101"/>
    </location>
    <ligand>
        <name>Mg(2+)</name>
        <dbReference type="ChEBI" id="CHEBI:18420"/>
    </ligand>
</feature>
<dbReference type="OrthoDB" id="9798446at2"/>
<evidence type="ECO:0000256" key="4">
    <source>
        <dbReference type="ARBA" id="ARBA00022801"/>
    </source>
</evidence>
<evidence type="ECO:0000256" key="3">
    <source>
        <dbReference type="ARBA" id="ARBA00022723"/>
    </source>
</evidence>
<dbReference type="GO" id="GO:0000287">
    <property type="term" value="F:magnesium ion binding"/>
    <property type="evidence" value="ECO:0007669"/>
    <property type="project" value="UniProtKB-UniRule"/>
</dbReference>
<dbReference type="InterPro" id="IPR002716">
    <property type="entry name" value="PIN_dom"/>
</dbReference>
<keyword evidence="6" id="KW-0800">Toxin</keyword>
<comment type="similarity">
    <text evidence="6">Belongs to the PINc/VapC protein family.</text>
</comment>
<name>A0A2P7SE93_9HYPH</name>
<dbReference type="SUPFAM" id="SSF88723">
    <property type="entry name" value="PIN domain-like"/>
    <property type="match status" value="1"/>
</dbReference>
<dbReference type="EMBL" id="PXYK01000009">
    <property type="protein sequence ID" value="PSJ60631.1"/>
    <property type="molecule type" value="Genomic_DNA"/>
</dbReference>
<dbReference type="CDD" id="cd09873">
    <property type="entry name" value="PIN_Pae0151-like"/>
    <property type="match status" value="1"/>
</dbReference>
<evidence type="ECO:0000256" key="1">
    <source>
        <dbReference type="ARBA" id="ARBA00022649"/>
    </source>
</evidence>
<dbReference type="Proteomes" id="UP000241229">
    <property type="component" value="Unassembled WGS sequence"/>
</dbReference>
<dbReference type="PANTHER" id="PTHR35901">
    <property type="entry name" value="RIBONUCLEASE VAPC3"/>
    <property type="match status" value="1"/>
</dbReference>
<sequence>MSVVVDNSMALAWTLIDERSDVADTILEKVMREGGHVPFIFRAEFANGLTTAVRRDRIDRESRSEALAFMEALKLVHDIDGRDRMHSAVELADAHGLTVYDAIYLDLAQRRRLPLATFDKKLIAATHRAGIRLAVPQT</sequence>
<comment type="cofactor">
    <cofactor evidence="6">
        <name>Mg(2+)</name>
        <dbReference type="ChEBI" id="CHEBI:18420"/>
    </cofactor>
</comment>
<keyword evidence="9" id="KW-1185">Reference proteome</keyword>
<comment type="caution">
    <text evidence="8">The sequence shown here is derived from an EMBL/GenBank/DDBJ whole genome shotgun (WGS) entry which is preliminary data.</text>
</comment>
<dbReference type="InterPro" id="IPR044153">
    <property type="entry name" value="PIN_Pae0151-like"/>
</dbReference>
<dbReference type="InterPro" id="IPR051619">
    <property type="entry name" value="TypeII_TA_RNase_PINc/VapC"/>
</dbReference>
<evidence type="ECO:0000313" key="9">
    <source>
        <dbReference type="Proteomes" id="UP000241229"/>
    </source>
</evidence>
<dbReference type="AlphaFoldDB" id="A0A2P7SE93"/>
<keyword evidence="3 6" id="KW-0479">Metal-binding</keyword>
<comment type="function">
    <text evidence="6">Toxic component of a toxin-antitoxin (TA) system. An RNase.</text>
</comment>
<evidence type="ECO:0000256" key="5">
    <source>
        <dbReference type="ARBA" id="ARBA00022842"/>
    </source>
</evidence>
<feature type="binding site" evidence="6">
    <location>
        <position position="6"/>
    </location>
    <ligand>
        <name>Mg(2+)</name>
        <dbReference type="ChEBI" id="CHEBI:18420"/>
    </ligand>
</feature>
<dbReference type="EC" id="3.1.-.-" evidence="6"/>
<evidence type="ECO:0000313" key="8">
    <source>
        <dbReference type="EMBL" id="PSJ60631.1"/>
    </source>
</evidence>
<dbReference type="Pfam" id="PF01850">
    <property type="entry name" value="PIN"/>
    <property type="match status" value="1"/>
</dbReference>
<dbReference type="InterPro" id="IPR022907">
    <property type="entry name" value="VapC_family"/>
</dbReference>
<dbReference type="InterPro" id="IPR029060">
    <property type="entry name" value="PIN-like_dom_sf"/>
</dbReference>
<evidence type="ECO:0000256" key="2">
    <source>
        <dbReference type="ARBA" id="ARBA00022722"/>
    </source>
</evidence>
<evidence type="ECO:0000259" key="7">
    <source>
        <dbReference type="Pfam" id="PF01850"/>
    </source>
</evidence>
<dbReference type="HAMAP" id="MF_00265">
    <property type="entry name" value="VapC_Nob1"/>
    <property type="match status" value="1"/>
</dbReference>
<feature type="domain" description="PIN" evidence="7">
    <location>
        <begin position="3"/>
        <end position="123"/>
    </location>
</feature>
<gene>
    <name evidence="6" type="primary">vapC</name>
    <name evidence="8" type="ORF">C7I84_11730</name>
</gene>
<dbReference type="GO" id="GO:0090729">
    <property type="term" value="F:toxin activity"/>
    <property type="evidence" value="ECO:0007669"/>
    <property type="project" value="UniProtKB-KW"/>
</dbReference>
<dbReference type="GO" id="GO:0016787">
    <property type="term" value="F:hydrolase activity"/>
    <property type="evidence" value="ECO:0007669"/>
    <property type="project" value="UniProtKB-KW"/>
</dbReference>
<organism evidence="8 9">
    <name type="scientific">Kumtagia ephedrae</name>
    <dbReference type="NCBI Taxonomy" id="2116701"/>
    <lineage>
        <taxon>Bacteria</taxon>
        <taxon>Pseudomonadati</taxon>
        <taxon>Pseudomonadota</taxon>
        <taxon>Alphaproteobacteria</taxon>
        <taxon>Hyphomicrobiales</taxon>
        <taxon>Phyllobacteriaceae</taxon>
        <taxon>Kumtagia</taxon>
    </lineage>
</organism>
<accession>A0A2P7SE93</accession>
<evidence type="ECO:0000256" key="6">
    <source>
        <dbReference type="HAMAP-Rule" id="MF_00265"/>
    </source>
</evidence>
<dbReference type="PANTHER" id="PTHR35901:SF1">
    <property type="entry name" value="EXONUCLEASE VAPC9"/>
    <property type="match status" value="1"/>
</dbReference>
<dbReference type="Gene3D" id="3.40.50.1010">
    <property type="entry name" value="5'-nuclease"/>
    <property type="match status" value="1"/>
</dbReference>
<keyword evidence="2 6" id="KW-0540">Nuclease</keyword>
<reference evidence="8 9" key="1">
    <citation type="submission" date="2018-03" db="EMBL/GenBank/DDBJ databases">
        <title>The draft genome of Mesorhizobium sp. 6GN-30.</title>
        <authorList>
            <person name="Liu L."/>
            <person name="Li L."/>
            <person name="Wang T."/>
            <person name="Zhang X."/>
            <person name="Liang L."/>
        </authorList>
    </citation>
    <scope>NUCLEOTIDE SEQUENCE [LARGE SCALE GENOMIC DNA]</scope>
    <source>
        <strain evidence="8 9">6GN30</strain>
    </source>
</reference>
<keyword evidence="5 6" id="KW-0460">Magnesium</keyword>
<keyword evidence="4 6" id="KW-0378">Hydrolase</keyword>